<organism evidence="3 4">
    <name type="scientific">Crucibulum laeve</name>
    <dbReference type="NCBI Taxonomy" id="68775"/>
    <lineage>
        <taxon>Eukaryota</taxon>
        <taxon>Fungi</taxon>
        <taxon>Dikarya</taxon>
        <taxon>Basidiomycota</taxon>
        <taxon>Agaricomycotina</taxon>
        <taxon>Agaricomycetes</taxon>
        <taxon>Agaricomycetidae</taxon>
        <taxon>Agaricales</taxon>
        <taxon>Agaricineae</taxon>
        <taxon>Nidulariaceae</taxon>
        <taxon>Crucibulum</taxon>
    </lineage>
</organism>
<dbReference type="STRING" id="68775.A0A5C3LD62"/>
<dbReference type="SUPFAM" id="SSF57756">
    <property type="entry name" value="Retrovirus zinc finger-like domains"/>
    <property type="match status" value="1"/>
</dbReference>
<reference evidence="3 4" key="1">
    <citation type="journal article" date="2019" name="Nat. Ecol. Evol.">
        <title>Megaphylogeny resolves global patterns of mushroom evolution.</title>
        <authorList>
            <person name="Varga T."/>
            <person name="Krizsan K."/>
            <person name="Foldi C."/>
            <person name="Dima B."/>
            <person name="Sanchez-Garcia M."/>
            <person name="Sanchez-Ramirez S."/>
            <person name="Szollosi G.J."/>
            <person name="Szarkandi J.G."/>
            <person name="Papp V."/>
            <person name="Albert L."/>
            <person name="Andreopoulos W."/>
            <person name="Angelini C."/>
            <person name="Antonin V."/>
            <person name="Barry K.W."/>
            <person name="Bougher N.L."/>
            <person name="Buchanan P."/>
            <person name="Buyck B."/>
            <person name="Bense V."/>
            <person name="Catcheside P."/>
            <person name="Chovatia M."/>
            <person name="Cooper J."/>
            <person name="Damon W."/>
            <person name="Desjardin D."/>
            <person name="Finy P."/>
            <person name="Geml J."/>
            <person name="Haridas S."/>
            <person name="Hughes K."/>
            <person name="Justo A."/>
            <person name="Karasinski D."/>
            <person name="Kautmanova I."/>
            <person name="Kiss B."/>
            <person name="Kocsube S."/>
            <person name="Kotiranta H."/>
            <person name="LaButti K.M."/>
            <person name="Lechner B.E."/>
            <person name="Liimatainen K."/>
            <person name="Lipzen A."/>
            <person name="Lukacs Z."/>
            <person name="Mihaltcheva S."/>
            <person name="Morgado L.N."/>
            <person name="Niskanen T."/>
            <person name="Noordeloos M.E."/>
            <person name="Ohm R.A."/>
            <person name="Ortiz-Santana B."/>
            <person name="Ovrebo C."/>
            <person name="Racz N."/>
            <person name="Riley R."/>
            <person name="Savchenko A."/>
            <person name="Shiryaev A."/>
            <person name="Soop K."/>
            <person name="Spirin V."/>
            <person name="Szebenyi C."/>
            <person name="Tomsovsky M."/>
            <person name="Tulloss R.E."/>
            <person name="Uehling J."/>
            <person name="Grigoriev I.V."/>
            <person name="Vagvolgyi C."/>
            <person name="Papp T."/>
            <person name="Martin F.M."/>
            <person name="Miettinen O."/>
            <person name="Hibbett D.S."/>
            <person name="Nagy L.G."/>
        </authorList>
    </citation>
    <scope>NUCLEOTIDE SEQUENCE [LARGE SCALE GENOMIC DNA]</scope>
    <source>
        <strain evidence="3 4">CBS 166.37</strain>
    </source>
</reference>
<proteinExistence type="predicted"/>
<name>A0A5C3LD62_9AGAR</name>
<feature type="non-terminal residue" evidence="3">
    <location>
        <position position="1"/>
    </location>
</feature>
<feature type="region of interest" description="Disordered" evidence="2">
    <location>
        <begin position="58"/>
        <end position="109"/>
    </location>
</feature>
<gene>
    <name evidence="3" type="ORF">BDQ12DRAFT_619691</name>
</gene>
<feature type="compositionally biased region" description="Polar residues" evidence="2">
    <location>
        <begin position="58"/>
        <end position="74"/>
    </location>
</feature>
<dbReference type="OrthoDB" id="3018493at2759"/>
<accession>A0A5C3LD62</accession>
<evidence type="ECO:0000256" key="2">
    <source>
        <dbReference type="SAM" id="MobiDB-lite"/>
    </source>
</evidence>
<dbReference type="AlphaFoldDB" id="A0A5C3LD62"/>
<keyword evidence="1" id="KW-0507">mRNA processing</keyword>
<keyword evidence="4" id="KW-1185">Reference proteome</keyword>
<dbReference type="InterPro" id="IPR036875">
    <property type="entry name" value="Znf_CCHC_sf"/>
</dbReference>
<evidence type="ECO:0008006" key="5">
    <source>
        <dbReference type="Google" id="ProtNLM"/>
    </source>
</evidence>
<evidence type="ECO:0000313" key="4">
    <source>
        <dbReference type="Proteomes" id="UP000308652"/>
    </source>
</evidence>
<dbReference type="GO" id="GO:0003676">
    <property type="term" value="F:nucleic acid binding"/>
    <property type="evidence" value="ECO:0007669"/>
    <property type="project" value="InterPro"/>
</dbReference>
<dbReference type="Proteomes" id="UP000308652">
    <property type="component" value="Unassembled WGS sequence"/>
</dbReference>
<evidence type="ECO:0000313" key="3">
    <source>
        <dbReference type="EMBL" id="TFK31029.1"/>
    </source>
</evidence>
<dbReference type="EMBL" id="ML214014">
    <property type="protein sequence ID" value="TFK31029.1"/>
    <property type="molecule type" value="Genomic_DNA"/>
</dbReference>
<evidence type="ECO:0000256" key="1">
    <source>
        <dbReference type="ARBA" id="ARBA00022664"/>
    </source>
</evidence>
<dbReference type="GO" id="GO:0008270">
    <property type="term" value="F:zinc ion binding"/>
    <property type="evidence" value="ECO:0007669"/>
    <property type="project" value="InterPro"/>
</dbReference>
<sequence length="143" mass="15804">FANPLDATAGTRPTDTLSAREVFHATQARIRPLTSGIQTQEQLDTLLQHLDSINQTYLEESQSEQLRDPTTQSFKGRPRSQRLTGVLEGRARGGGGSRTRGMRGLHKPRTEGHCSVCRAIGHTRRTCPVLRQGMARIINDASE</sequence>
<protein>
    <recommendedName>
        <fullName evidence="5">CCHC-type domain-containing protein</fullName>
    </recommendedName>
</protein>
<dbReference type="GO" id="GO:0006397">
    <property type="term" value="P:mRNA processing"/>
    <property type="evidence" value="ECO:0007669"/>
    <property type="project" value="UniProtKB-KW"/>
</dbReference>